<dbReference type="EMBL" id="JACJHT010000002">
    <property type="protein sequence ID" value="MBA9039454.1"/>
    <property type="molecule type" value="Genomic_DNA"/>
</dbReference>
<organism evidence="1 2">
    <name type="scientific">Priestia aryabhattai</name>
    <name type="common">Bacillus aryabhattai</name>
    <dbReference type="NCBI Taxonomy" id="412384"/>
    <lineage>
        <taxon>Bacteria</taxon>
        <taxon>Bacillati</taxon>
        <taxon>Bacillota</taxon>
        <taxon>Bacilli</taxon>
        <taxon>Bacillales</taxon>
        <taxon>Bacillaceae</taxon>
        <taxon>Priestia</taxon>
    </lineage>
</organism>
<evidence type="ECO:0000313" key="2">
    <source>
        <dbReference type="Proteomes" id="UP000543174"/>
    </source>
</evidence>
<comment type="caution">
    <text evidence="1">The sequence shown here is derived from an EMBL/GenBank/DDBJ whole genome shotgun (WGS) entry which is preliminary data.</text>
</comment>
<sequence>MSWENKKSLCQDQEFARILGGQGSLDENGVCLVQKFRTIRFKILGRPTRSPLVTPQFFTFEDLDSKGRALNLGETVLLQEEVNPLLTELRKRDIKVTAVHNHWLFEEPRAMYMHFESVEPPLDFARKVREAFRVLKG</sequence>
<dbReference type="Proteomes" id="UP000543174">
    <property type="component" value="Unassembled WGS sequence"/>
</dbReference>
<evidence type="ECO:0008006" key="3">
    <source>
        <dbReference type="Google" id="ProtNLM"/>
    </source>
</evidence>
<protein>
    <recommendedName>
        <fullName evidence="3">DUF1259 domain-containing protein</fullName>
    </recommendedName>
</protein>
<evidence type="ECO:0000313" key="1">
    <source>
        <dbReference type="EMBL" id="MBA9039454.1"/>
    </source>
</evidence>
<gene>
    <name evidence="1" type="ORF">HNP21_002561</name>
</gene>
<accession>A0A7W3REZ9</accession>
<dbReference type="RefSeq" id="WP_013055903.1">
    <property type="nucleotide sequence ID" value="NZ_CP169254.1"/>
</dbReference>
<proteinExistence type="predicted"/>
<keyword evidence="2" id="KW-1185">Reference proteome</keyword>
<dbReference type="InterPro" id="IPR011094">
    <property type="entry name" value="Uncharacterised_LppY/LpqO"/>
</dbReference>
<name>A0A7W3REZ9_PRIAR</name>
<dbReference type="AlphaFoldDB" id="A0A7W3REZ9"/>
<dbReference type="Pfam" id="PF07485">
    <property type="entry name" value="DUF1529"/>
    <property type="match status" value="1"/>
</dbReference>
<reference evidence="1" key="1">
    <citation type="submission" date="2020-08" db="EMBL/GenBank/DDBJ databases">
        <title>Functional genomics of gut bacteria from endangered species of beetles.</title>
        <authorList>
            <person name="Carlos-Shanley C."/>
        </authorList>
    </citation>
    <scope>NUCLEOTIDE SEQUENCE [LARGE SCALE GENOMIC DNA]</scope>
    <source>
        <strain evidence="1">S00060</strain>
    </source>
</reference>